<dbReference type="InterPro" id="IPR019826">
    <property type="entry name" value="Carboxylesterase_B_AS"/>
</dbReference>
<dbReference type="InterPro" id="IPR029058">
    <property type="entry name" value="AB_hydrolase_fold"/>
</dbReference>
<keyword evidence="2 3" id="KW-0378">Hydrolase</keyword>
<dbReference type="Pfam" id="PF00135">
    <property type="entry name" value="COesterase"/>
    <property type="match status" value="1"/>
</dbReference>
<dbReference type="SUPFAM" id="SSF53474">
    <property type="entry name" value="alpha/beta-Hydrolases"/>
    <property type="match status" value="1"/>
</dbReference>
<dbReference type="EMBL" id="BNAU01000006">
    <property type="protein sequence ID" value="GHF09242.1"/>
    <property type="molecule type" value="Genomic_DNA"/>
</dbReference>
<gene>
    <name evidence="5" type="ORF">GCM10017786_48430</name>
</gene>
<evidence type="ECO:0000259" key="4">
    <source>
        <dbReference type="Pfam" id="PF00135"/>
    </source>
</evidence>
<comment type="similarity">
    <text evidence="1 3">Belongs to the type-B carboxylesterase/lipase family.</text>
</comment>
<evidence type="ECO:0000313" key="6">
    <source>
        <dbReference type="Proteomes" id="UP000605897"/>
    </source>
</evidence>
<accession>A0ABQ3J8M6</accession>
<proteinExistence type="inferred from homology"/>
<dbReference type="PROSITE" id="PS00122">
    <property type="entry name" value="CARBOXYLESTERASE_B_1"/>
    <property type="match status" value="1"/>
</dbReference>
<dbReference type="EC" id="3.1.1.-" evidence="3"/>
<dbReference type="PANTHER" id="PTHR11559">
    <property type="entry name" value="CARBOXYLESTERASE"/>
    <property type="match status" value="1"/>
</dbReference>
<organism evidence="5 6">
    <name type="scientific">Amycolatopsis deserti</name>
    <dbReference type="NCBI Taxonomy" id="185696"/>
    <lineage>
        <taxon>Bacteria</taxon>
        <taxon>Bacillati</taxon>
        <taxon>Actinomycetota</taxon>
        <taxon>Actinomycetes</taxon>
        <taxon>Pseudonocardiales</taxon>
        <taxon>Pseudonocardiaceae</taxon>
        <taxon>Amycolatopsis</taxon>
    </lineage>
</organism>
<evidence type="ECO:0000256" key="3">
    <source>
        <dbReference type="RuleBase" id="RU361235"/>
    </source>
</evidence>
<dbReference type="RefSeq" id="WP_191246942.1">
    <property type="nucleotide sequence ID" value="NZ_BNAU01000006.1"/>
</dbReference>
<dbReference type="InterPro" id="IPR050309">
    <property type="entry name" value="Type-B_Carboxylest/Lipase"/>
</dbReference>
<comment type="caution">
    <text evidence="5">The sequence shown here is derived from an EMBL/GenBank/DDBJ whole genome shotgun (WGS) entry which is preliminary data.</text>
</comment>
<dbReference type="Proteomes" id="UP000605897">
    <property type="component" value="Unassembled WGS sequence"/>
</dbReference>
<reference evidence="6" key="1">
    <citation type="journal article" date="2019" name="Int. J. Syst. Evol. Microbiol.">
        <title>The Global Catalogue of Microorganisms (GCM) 10K type strain sequencing project: providing services to taxonomists for standard genome sequencing and annotation.</title>
        <authorList>
            <consortium name="The Broad Institute Genomics Platform"/>
            <consortium name="The Broad Institute Genome Sequencing Center for Infectious Disease"/>
            <person name="Wu L."/>
            <person name="Ma J."/>
        </authorList>
    </citation>
    <scope>NUCLEOTIDE SEQUENCE [LARGE SCALE GENOMIC DNA]</scope>
    <source>
        <strain evidence="6">CGMCC 4.7677</strain>
    </source>
</reference>
<sequence length="466" mass="49419">MDPIVQTRSGSVRGVADGDVSSFKGIPFAGPLTGAARFQAPTQPEAWDETRPADRFSASPPQGSLFPGMPSAWQPGEGDDFLSVNVWTPDAGGSGLPVMVWIYGGAYLIGTARQPEYDGTNLARAGVVVVTFNYRVGLEGFGWLPGAPANRAFLDQLAALRWVQDNIANFGGDPGNVTIFGESAGGTSVAALTASDAGRGLFRRAIGQSIAQGFLSENRVRRTTERIAAALGVPATLDGFAQVPSEAIHAVQMVPGEITPFGPVVDGELVTDLPWRNLRAEVDLVAGFNHDEFTLFVAGQDLSGADPAATADAVGLPAGAIAEYRAAHPTLSDADLHVLILSDRTFRLPSLWSAQNHPGRSWCYELTWQSPAFGGLLRSCHALDVPLTFGNFTGPLAEMLLGNPAPPEADALSKEIRKAWVSFAATGDPGWPEYDKDNRLTRIWDVPASVTSDPIASSRRIWEAAA</sequence>
<evidence type="ECO:0000256" key="1">
    <source>
        <dbReference type="ARBA" id="ARBA00005964"/>
    </source>
</evidence>
<protein>
    <recommendedName>
        <fullName evidence="3">Carboxylic ester hydrolase</fullName>
        <ecNumber evidence="3">3.1.1.-</ecNumber>
    </recommendedName>
</protein>
<name>A0ABQ3J8M6_9PSEU</name>
<evidence type="ECO:0000256" key="2">
    <source>
        <dbReference type="ARBA" id="ARBA00022801"/>
    </source>
</evidence>
<dbReference type="InterPro" id="IPR002018">
    <property type="entry name" value="CarbesteraseB"/>
</dbReference>
<evidence type="ECO:0000313" key="5">
    <source>
        <dbReference type="EMBL" id="GHF09242.1"/>
    </source>
</evidence>
<dbReference type="Gene3D" id="3.40.50.1820">
    <property type="entry name" value="alpha/beta hydrolase"/>
    <property type="match status" value="1"/>
</dbReference>
<keyword evidence="6" id="KW-1185">Reference proteome</keyword>
<dbReference type="GO" id="GO:0016787">
    <property type="term" value="F:hydrolase activity"/>
    <property type="evidence" value="ECO:0007669"/>
    <property type="project" value="UniProtKB-KW"/>
</dbReference>
<feature type="domain" description="Carboxylesterase type B" evidence="4">
    <location>
        <begin position="2"/>
        <end position="299"/>
    </location>
</feature>